<dbReference type="AlphaFoldDB" id="A0A9W9LEY6"/>
<dbReference type="Proteomes" id="UP001146351">
    <property type="component" value="Unassembled WGS sequence"/>
</dbReference>
<evidence type="ECO:0000313" key="2">
    <source>
        <dbReference type="EMBL" id="KAJ5151958.1"/>
    </source>
</evidence>
<protein>
    <submittedName>
        <fullName evidence="2">Uncharacterized protein</fullName>
    </submittedName>
</protein>
<dbReference type="EMBL" id="JAPQKO010000008">
    <property type="protein sequence ID" value="KAJ5151958.1"/>
    <property type="molecule type" value="Genomic_DNA"/>
</dbReference>
<feature type="compositionally biased region" description="Low complexity" evidence="1">
    <location>
        <begin position="35"/>
        <end position="47"/>
    </location>
</feature>
<evidence type="ECO:0000256" key="1">
    <source>
        <dbReference type="SAM" id="MobiDB-lite"/>
    </source>
</evidence>
<organism evidence="2 3">
    <name type="scientific">Penicillium capsulatum</name>
    <dbReference type="NCBI Taxonomy" id="69766"/>
    <lineage>
        <taxon>Eukaryota</taxon>
        <taxon>Fungi</taxon>
        <taxon>Dikarya</taxon>
        <taxon>Ascomycota</taxon>
        <taxon>Pezizomycotina</taxon>
        <taxon>Eurotiomycetes</taxon>
        <taxon>Eurotiomycetidae</taxon>
        <taxon>Eurotiales</taxon>
        <taxon>Aspergillaceae</taxon>
        <taxon>Penicillium</taxon>
    </lineage>
</organism>
<gene>
    <name evidence="2" type="ORF">N7492_010253</name>
</gene>
<reference evidence="2" key="2">
    <citation type="journal article" date="2023" name="IMA Fungus">
        <title>Comparative genomic study of the Penicillium genus elucidates a diverse pangenome and 15 lateral gene transfer events.</title>
        <authorList>
            <person name="Petersen C."/>
            <person name="Sorensen T."/>
            <person name="Nielsen M.R."/>
            <person name="Sondergaard T.E."/>
            <person name="Sorensen J.L."/>
            <person name="Fitzpatrick D.A."/>
            <person name="Frisvad J.C."/>
            <person name="Nielsen K.L."/>
        </authorList>
    </citation>
    <scope>NUCLEOTIDE SEQUENCE</scope>
    <source>
        <strain evidence="2">IBT 21917</strain>
    </source>
</reference>
<keyword evidence="3" id="KW-1185">Reference proteome</keyword>
<reference evidence="2" key="1">
    <citation type="submission" date="2022-11" db="EMBL/GenBank/DDBJ databases">
        <authorList>
            <person name="Petersen C."/>
        </authorList>
    </citation>
    <scope>NUCLEOTIDE SEQUENCE</scope>
    <source>
        <strain evidence="2">IBT 21917</strain>
    </source>
</reference>
<accession>A0A9W9LEY6</accession>
<evidence type="ECO:0000313" key="3">
    <source>
        <dbReference type="Proteomes" id="UP001146351"/>
    </source>
</evidence>
<feature type="region of interest" description="Disordered" evidence="1">
    <location>
        <begin position="35"/>
        <end position="55"/>
    </location>
</feature>
<proteinExistence type="predicted"/>
<dbReference type="OrthoDB" id="273230at2759"/>
<sequence length="227" mass="24431">MASRTIRAGAPVLRLQSHQPLQLTQQAHHQLRTLASTSTSAGRSTALPAPRVPRNTFQTGARTTAQTFPITQPPSVRGYSTQSPTADAIIDEIQDLYEVAKDEFEIATDSTDSATIYAASDRESARDALNELCAVYYLYTVDAAANSSQSTGVVLPGRGEDGMPGEIPGNEIVAGQSLGERGPVIEPGFVPGDVGNGVREEVRRRIGQRIRELRNAVEMLEERAKAD</sequence>
<comment type="caution">
    <text evidence="2">The sequence shown here is derived from an EMBL/GenBank/DDBJ whole genome shotgun (WGS) entry which is preliminary data.</text>
</comment>
<name>A0A9W9LEY6_9EURO</name>